<dbReference type="Proteomes" id="UP000273159">
    <property type="component" value="Unassembled WGS sequence"/>
</dbReference>
<dbReference type="RefSeq" id="WP_120693639.1">
    <property type="nucleotide sequence ID" value="NZ_RBNH01000028.1"/>
</dbReference>
<protein>
    <submittedName>
        <fullName evidence="1">Uncharacterized protein</fullName>
    </submittedName>
</protein>
<dbReference type="AlphaFoldDB" id="A0A3B0FNH0"/>
<name>A0A3B0FNH0_PSEPS</name>
<proteinExistence type="predicted"/>
<accession>A0A3B0FNH0</accession>
<evidence type="ECO:0000313" key="1">
    <source>
        <dbReference type="EMBL" id="RKO20037.1"/>
    </source>
</evidence>
<comment type="caution">
    <text evidence="1">The sequence shown here is derived from an EMBL/GenBank/DDBJ whole genome shotgun (WGS) entry which is preliminary data.</text>
</comment>
<reference evidence="1 2" key="1">
    <citation type="submission" date="2018-10" db="EMBL/GenBank/DDBJ databases">
        <title>Genome-guide identification and characterization of bacteria that degrade polycyclic aromatic hydrocarbons and resist hexavalent chromium simultaneously.</title>
        <authorList>
            <person name="Feng H."/>
        </authorList>
    </citation>
    <scope>NUCLEOTIDE SEQUENCE [LARGE SCALE GENOMIC DNA]</scope>
    <source>
        <strain evidence="1 2">J015</strain>
    </source>
</reference>
<dbReference type="EMBL" id="RBNH01000028">
    <property type="protein sequence ID" value="RKO20037.1"/>
    <property type="molecule type" value="Genomic_DNA"/>
</dbReference>
<organism evidence="1 2">
    <name type="scientific">Pseudarthrobacter phenanthrenivorans</name>
    <name type="common">Arthrobacter phenanthrenivorans</name>
    <dbReference type="NCBI Taxonomy" id="361575"/>
    <lineage>
        <taxon>Bacteria</taxon>
        <taxon>Bacillati</taxon>
        <taxon>Actinomycetota</taxon>
        <taxon>Actinomycetes</taxon>
        <taxon>Micrococcales</taxon>
        <taxon>Micrococcaceae</taxon>
        <taxon>Pseudarthrobacter</taxon>
    </lineage>
</organism>
<evidence type="ECO:0000313" key="2">
    <source>
        <dbReference type="Proteomes" id="UP000273159"/>
    </source>
</evidence>
<reference evidence="2" key="2">
    <citation type="submission" date="2018-10" db="EMBL/GenBank/DDBJ databases">
        <authorList>
            <person name="Wang Y."/>
            <person name="Wang J."/>
            <person name="Yang X."/>
            <person name="Wang Z."/>
            <person name="Huang Y."/>
        </authorList>
    </citation>
    <scope>NUCLEOTIDE SEQUENCE [LARGE SCALE GENOMIC DNA]</scope>
    <source>
        <strain evidence="2">J015</strain>
    </source>
</reference>
<sequence>MDDVITRLSAEAMALTAESEVARQRMLVLARGRQECILGLHASGMSVRGIAERLGSSASVIQDAIRTAKARHPQARREERFPFELHVMLGMRLREDPSRLRSLARENLERMRRTPRAPVAERWLDRWEELLRLPDDELEKAMLADDEEGRDLRQISPFAGALSPEDRLVAMKKAQLLAKG</sequence>
<gene>
    <name evidence="1" type="ORF">D7Z96_19555</name>
</gene>